<accession>A0A0E0RMP4</accession>
<evidence type="ECO:0000313" key="3">
    <source>
        <dbReference type="EnsemblFungi" id="CEF72519"/>
    </source>
</evidence>
<feature type="compositionally biased region" description="Basic and acidic residues" evidence="1">
    <location>
        <begin position="39"/>
        <end position="55"/>
    </location>
</feature>
<dbReference type="Proteomes" id="UP000070720">
    <property type="component" value="Chromosome 1"/>
</dbReference>
<feature type="region of interest" description="Disordered" evidence="1">
    <location>
        <begin position="26"/>
        <end position="56"/>
    </location>
</feature>
<reference evidence="3 4" key="1">
    <citation type="journal article" date="2007" name="Science">
        <title>The Fusarium graminearum genome reveals a link between localized polymorphism and pathogen specialization.</title>
        <authorList>
            <person name="Cuomo C.A."/>
            <person name="Gueldener U."/>
            <person name="Xu J.-R."/>
            <person name="Trail F."/>
            <person name="Turgeon B.G."/>
            <person name="Di Pietro A."/>
            <person name="Walton J.D."/>
            <person name="Ma L.-J."/>
            <person name="Baker S.E."/>
            <person name="Rep M."/>
            <person name="Adam G."/>
            <person name="Antoniw J."/>
            <person name="Baldwin T."/>
            <person name="Calvo S.E."/>
            <person name="Chang Y.-L."/>
            <person name="DeCaprio D."/>
            <person name="Gale L.R."/>
            <person name="Gnerre S."/>
            <person name="Goswami R.S."/>
            <person name="Hammond-Kosack K."/>
            <person name="Harris L.J."/>
            <person name="Hilburn K."/>
            <person name="Kennell J.C."/>
            <person name="Kroken S."/>
            <person name="Magnuson J.K."/>
            <person name="Mannhaupt G."/>
            <person name="Mauceli E.W."/>
            <person name="Mewes H.-W."/>
            <person name="Mitterbauer R."/>
            <person name="Muehlbauer G."/>
            <person name="Muensterkoetter M."/>
            <person name="Nelson D."/>
            <person name="O'Donnell K."/>
            <person name="Ouellet T."/>
            <person name="Qi W."/>
            <person name="Quesneville H."/>
            <person name="Roncero M.I.G."/>
            <person name="Seong K.-Y."/>
            <person name="Tetko I.V."/>
            <person name="Urban M."/>
            <person name="Waalwijk C."/>
            <person name="Ward T.J."/>
            <person name="Yao J."/>
            <person name="Birren B.W."/>
            <person name="Kistler H.C."/>
        </authorList>
    </citation>
    <scope>NUCLEOTIDE SEQUENCE [LARGE SCALE GENOMIC DNA]</scope>
    <source>
        <strain evidence="4">ATCC MYA-4620 / CBS 123657 / FGSC 9075 / NRRL 31084 / PH-1</strain>
        <strain evidence="3">PH-1 / ATCC MYA-4620 / FGSC 9075 / NRRL 31084</strain>
    </source>
</reference>
<dbReference type="EnsemblFungi" id="CEF72519">
    <property type="protein sequence ID" value="CEF72519"/>
    <property type="gene ID" value="FGRRES_11783"/>
</dbReference>
<gene>
    <name evidence="2" type="ORF">FGRAMPH1_01T01437</name>
</gene>
<feature type="compositionally biased region" description="Basic and acidic residues" evidence="1">
    <location>
        <begin position="86"/>
        <end position="107"/>
    </location>
</feature>
<reference evidence="3 4" key="2">
    <citation type="journal article" date="2010" name="Nature">
        <title>Comparative genomics reveals mobile pathogenicity chromosomes in Fusarium.</title>
        <authorList>
            <person name="Ma L.J."/>
            <person name="van der Does H.C."/>
            <person name="Borkovich K.A."/>
            <person name="Coleman J.J."/>
            <person name="Daboussi M.J."/>
            <person name="Di Pietro A."/>
            <person name="Dufresne M."/>
            <person name="Freitag M."/>
            <person name="Grabherr M."/>
            <person name="Henrissat B."/>
            <person name="Houterman P.M."/>
            <person name="Kang S."/>
            <person name="Shim W.B."/>
            <person name="Woloshuk C."/>
            <person name="Xie X."/>
            <person name="Xu J.R."/>
            <person name="Antoniw J."/>
            <person name="Baker S.E."/>
            <person name="Bluhm B.H."/>
            <person name="Breakspear A."/>
            <person name="Brown D.W."/>
            <person name="Butchko R.A."/>
            <person name="Chapman S."/>
            <person name="Coulson R."/>
            <person name="Coutinho P.M."/>
            <person name="Danchin E.G."/>
            <person name="Diener A."/>
            <person name="Gale L.R."/>
            <person name="Gardiner D.M."/>
            <person name="Goff S."/>
            <person name="Hammond-Kosack K.E."/>
            <person name="Hilburn K."/>
            <person name="Hua-Van A."/>
            <person name="Jonkers W."/>
            <person name="Kazan K."/>
            <person name="Kodira C.D."/>
            <person name="Koehrsen M."/>
            <person name="Kumar L."/>
            <person name="Lee Y.H."/>
            <person name="Li L."/>
            <person name="Manners J.M."/>
            <person name="Miranda-Saavedra D."/>
            <person name="Mukherjee M."/>
            <person name="Park G."/>
            <person name="Park J."/>
            <person name="Park S.Y."/>
            <person name="Proctor R.H."/>
            <person name="Regev A."/>
            <person name="Ruiz-Roldan M.C."/>
            <person name="Sain D."/>
            <person name="Sakthikumar S."/>
            <person name="Sykes S."/>
            <person name="Schwartz D.C."/>
            <person name="Turgeon B.G."/>
            <person name="Wapinski I."/>
            <person name="Yoder O."/>
            <person name="Young S."/>
            <person name="Zeng Q."/>
            <person name="Zhou S."/>
            <person name="Galagan J."/>
            <person name="Cuomo C.A."/>
            <person name="Kistler H.C."/>
            <person name="Rep M."/>
        </authorList>
    </citation>
    <scope>GENOME REANNOTATION</scope>
    <source>
        <strain evidence="4">ATCC MYA-4620 / CBS 123657 / FGSC 9075 / NRRL 31084 / PH-1</strain>
        <strain evidence="3">PH-1 / ATCC MYA-4620 / FGSC 9075 / NRRL 31084</strain>
    </source>
</reference>
<organism evidence="2 4">
    <name type="scientific">Gibberella zeae (strain ATCC MYA-4620 / CBS 123657 / FGSC 9075 / NRRL 31084 / PH-1)</name>
    <name type="common">Wheat head blight fungus</name>
    <name type="synonym">Fusarium graminearum</name>
    <dbReference type="NCBI Taxonomy" id="229533"/>
    <lineage>
        <taxon>Eukaryota</taxon>
        <taxon>Fungi</taxon>
        <taxon>Dikarya</taxon>
        <taxon>Ascomycota</taxon>
        <taxon>Pezizomycotina</taxon>
        <taxon>Sordariomycetes</taxon>
        <taxon>Hypocreomycetidae</taxon>
        <taxon>Hypocreales</taxon>
        <taxon>Nectriaceae</taxon>
        <taxon>Fusarium</taxon>
    </lineage>
</organism>
<accession>A0A098D0S4</accession>
<protein>
    <submittedName>
        <fullName evidence="2">Chromosome 1, complete genome</fullName>
    </submittedName>
</protein>
<sequence length="107" mass="11837">MLLCLSLSLSVSQKVKEALQPHLGVSVTNNPVPGNEYVGTRRGDSREKKNQDWSKRVPCRTTVSCSSVDLQSNSLPLGWNWGEPGFRSDKDRPKEDGVGKAGREVKR</sequence>
<dbReference type="InParanoid" id="A0A098D0S4"/>
<name>A0A098D0S4_GIBZE</name>
<dbReference type="VEuPathDB" id="FungiDB:FGRAMPH1_01G01437"/>
<reference evidence="2 4" key="3">
    <citation type="journal article" date="2015" name="BMC Genomics">
        <title>The completed genome sequence of the pathogenic ascomycete fungus Fusarium graminearum.</title>
        <authorList>
            <person name="King R."/>
            <person name="Urban M."/>
            <person name="Hammond-Kosack M.C."/>
            <person name="Hassani-Pak K."/>
            <person name="Hammond-Kosack K.E."/>
        </authorList>
    </citation>
    <scope>NUCLEOTIDE SEQUENCE [LARGE SCALE GENOMIC DNA]</scope>
    <source>
        <strain evidence="4">ATCC MYA-4620 / CBS 123657 / FGSC 9075 / NRRL 31084 / PH-1</strain>
        <strain evidence="2">PH-1</strain>
    </source>
</reference>
<reference evidence="3" key="4">
    <citation type="submission" date="2017-01" db="UniProtKB">
        <authorList>
            <consortium name="EnsemblFungi"/>
        </authorList>
    </citation>
    <scope>IDENTIFICATION</scope>
    <source>
        <strain evidence="3">PH-1 / ATCC MYA-4620 / FGSC 9075 / NRRL 31084</strain>
    </source>
</reference>
<keyword evidence="4" id="KW-1185">Reference proteome</keyword>
<dbReference type="EMBL" id="HG970332">
    <property type="protein sequence ID" value="CEF72519.1"/>
    <property type="molecule type" value="Genomic_DNA"/>
</dbReference>
<evidence type="ECO:0000313" key="4">
    <source>
        <dbReference type="Proteomes" id="UP000070720"/>
    </source>
</evidence>
<evidence type="ECO:0000313" key="2">
    <source>
        <dbReference type="EMBL" id="CEF72519.1"/>
    </source>
</evidence>
<feature type="region of interest" description="Disordered" evidence="1">
    <location>
        <begin position="80"/>
        <end position="107"/>
    </location>
</feature>
<evidence type="ECO:0000256" key="1">
    <source>
        <dbReference type="SAM" id="MobiDB-lite"/>
    </source>
</evidence>
<proteinExistence type="predicted"/>
<dbReference type="AlphaFoldDB" id="A0A098D0S4"/>